<keyword evidence="3" id="KW-1185">Reference proteome</keyword>
<feature type="compositionally biased region" description="Low complexity" evidence="1">
    <location>
        <begin position="7"/>
        <end position="19"/>
    </location>
</feature>
<dbReference type="GO" id="GO:0005884">
    <property type="term" value="C:actin filament"/>
    <property type="evidence" value="ECO:0007669"/>
    <property type="project" value="TreeGrafter"/>
</dbReference>
<dbReference type="AlphaFoldDB" id="A0A1Y2I8F1"/>
<sequence length="978" mass="104089">MSVALGNSSSSNSTSVTTSAKDEEAAFTRATEKLLNIGAVPVAHYLQEPVFVAPPQLLPVTTSHPVQPTAPQEAVPETITRAVARLHQACQQTFGSTEVLKFDFEEDAAGNGKRCKLTITRPNGTSRMYTSPLAFQRKYDAKAHVATVAIENGAIDFIGSGEGKGTPEVMPAPPTAEEPESASTLIEADESVKAIEQTCVDWTNGRVKPFWLIINESKFGRTQGCALRIRLGPRNSRVWSVGTVHNSPAEAKKACAEAALADGVLDYIRSWSPNASDMAVDEPASESPNSTITLQQFFDTLPKPFPEQVAGQTAVDINGPAWLNTTIQSARGGKIVPNFIWTVDPKFGFHGCLLRLERPGEAKSYLVDARFSKRAEAKAAVCLLAMSEGVGEYIRGVAKAVEDRLPAPMRKYVAEVLTPTLNAEYRKAHGPGIQPQVEYDMDLDACGATMTIELGPSPTPEQVRKYTVPAEYRNRNDAKLAVIAHAVEQGAIEFLRFKGRPPPPGYIPYYAQQYENNYANRKRKNWDGGGGDYAGPNGSGGGWQNNKRPRFNGGGAGGGGYGNYNGAPGGGFAQQGNQHQHPRAGWNGQKKHQNWRSNAPGAGYFQPGPRNVGGPPPHMPAAPAPYPAGGGGAPMPPQHAPAPYAYPMGGMQPPQASYYPVPQQQPPYPGAVQPQVAQYGAPNPAVGAFQPYYPQPPVPAPPPGAVNTPTPFQYTYGGGYPTIPVQGQTPGFPPYPSATPQYPPAPQQPAYYPPNGTAAHVPAAHVPMVPPTAQYPPAPGVQPNNHMHVPPANQYQPPAQPTPPPPPAVQPPIPPSQPPPPPPTVQPPPPPQPTPPKTAPPPPPPPPPTTVPPGPATNGAATKDKGKSRPTPPAPTPRASGKGTTVHVDPGPKSNVAALYDHCRNAGMPDPQFHSEIVKGEKAGEPKHNVWVIIGKTKFELPVTFPSLSQGQEKVAKKVLDQLRQTKPDKASRSKQPS</sequence>
<dbReference type="OrthoDB" id="3254160at2759"/>
<feature type="region of interest" description="Disordered" evidence="1">
    <location>
        <begin position="1"/>
        <end position="20"/>
    </location>
</feature>
<accession>A0A1Y2I8F1</accession>
<name>A0A1Y2I8F1_TRAC3</name>
<organism evidence="2 3">
    <name type="scientific">Trametes coccinea (strain BRFM310)</name>
    <name type="common">Pycnoporus coccineus</name>
    <dbReference type="NCBI Taxonomy" id="1353009"/>
    <lineage>
        <taxon>Eukaryota</taxon>
        <taxon>Fungi</taxon>
        <taxon>Dikarya</taxon>
        <taxon>Basidiomycota</taxon>
        <taxon>Agaricomycotina</taxon>
        <taxon>Agaricomycetes</taxon>
        <taxon>Polyporales</taxon>
        <taxon>Polyporaceae</taxon>
        <taxon>Trametes</taxon>
    </lineage>
</organism>
<evidence type="ECO:0000313" key="2">
    <source>
        <dbReference type="EMBL" id="OSC96973.1"/>
    </source>
</evidence>
<feature type="compositionally biased region" description="Pro residues" evidence="1">
    <location>
        <begin position="614"/>
        <end position="626"/>
    </location>
</feature>
<evidence type="ECO:0000256" key="1">
    <source>
        <dbReference type="SAM" id="MobiDB-lite"/>
    </source>
</evidence>
<dbReference type="EMBL" id="KZ084160">
    <property type="protein sequence ID" value="OSC96973.1"/>
    <property type="molecule type" value="Genomic_DNA"/>
</dbReference>
<feature type="compositionally biased region" description="Gly residues" evidence="1">
    <location>
        <begin position="552"/>
        <end position="573"/>
    </location>
</feature>
<feature type="region of interest" description="Disordered" evidence="1">
    <location>
        <begin position="770"/>
        <end position="893"/>
    </location>
</feature>
<dbReference type="STRING" id="1353009.A0A1Y2I8F1"/>
<feature type="region of interest" description="Disordered" evidence="1">
    <location>
        <begin position="529"/>
        <end position="634"/>
    </location>
</feature>
<feature type="region of interest" description="Disordered" evidence="1">
    <location>
        <begin position="728"/>
        <end position="749"/>
    </location>
</feature>
<feature type="compositionally biased region" description="Pro residues" evidence="1">
    <location>
        <begin position="798"/>
        <end position="855"/>
    </location>
</feature>
<reference evidence="2 3" key="1">
    <citation type="journal article" date="2015" name="Biotechnol. Biofuels">
        <title>Enhanced degradation of softwood versus hardwood by the white-rot fungus Pycnoporus coccineus.</title>
        <authorList>
            <person name="Couturier M."/>
            <person name="Navarro D."/>
            <person name="Chevret D."/>
            <person name="Henrissat B."/>
            <person name="Piumi F."/>
            <person name="Ruiz-Duenas F.J."/>
            <person name="Martinez A.T."/>
            <person name="Grigoriev I.V."/>
            <person name="Riley R."/>
            <person name="Lipzen A."/>
            <person name="Berrin J.G."/>
            <person name="Master E.R."/>
            <person name="Rosso M.N."/>
        </authorList>
    </citation>
    <scope>NUCLEOTIDE SEQUENCE [LARGE SCALE GENOMIC DNA]</scope>
    <source>
        <strain evidence="2 3">BRFM310</strain>
    </source>
</reference>
<feature type="compositionally biased region" description="Pro residues" evidence="1">
    <location>
        <begin position="770"/>
        <end position="780"/>
    </location>
</feature>
<proteinExistence type="predicted"/>
<dbReference type="PANTHER" id="PTHR45691:SF6">
    <property type="entry name" value="PROTEIN DIAPHANOUS"/>
    <property type="match status" value="1"/>
</dbReference>
<dbReference type="Proteomes" id="UP000193067">
    <property type="component" value="Unassembled WGS sequence"/>
</dbReference>
<dbReference type="PANTHER" id="PTHR45691">
    <property type="entry name" value="PROTEIN DIAPHANOUS"/>
    <property type="match status" value="1"/>
</dbReference>
<protein>
    <submittedName>
        <fullName evidence="2">Uncharacterized protein</fullName>
    </submittedName>
</protein>
<evidence type="ECO:0000313" key="3">
    <source>
        <dbReference type="Proteomes" id="UP000193067"/>
    </source>
</evidence>
<dbReference type="InterPro" id="IPR051412">
    <property type="entry name" value="Formin_Homology_Diaphanous_sf"/>
</dbReference>
<dbReference type="GO" id="GO:0030041">
    <property type="term" value="P:actin filament polymerization"/>
    <property type="evidence" value="ECO:0007669"/>
    <property type="project" value="TreeGrafter"/>
</dbReference>
<feature type="compositionally biased region" description="Pro residues" evidence="1">
    <location>
        <begin position="731"/>
        <end position="747"/>
    </location>
</feature>
<feature type="compositionally biased region" description="Gly residues" evidence="1">
    <location>
        <begin position="529"/>
        <end position="543"/>
    </location>
</feature>
<gene>
    <name evidence="2" type="ORF">PYCCODRAFT_1204729</name>
</gene>